<gene>
    <name evidence="1" type="ORF">LY89DRAFT_251745</name>
</gene>
<dbReference type="SUPFAM" id="SSF51004">
    <property type="entry name" value="C-terminal (heme d1) domain of cytochrome cd1-nitrite reductase"/>
    <property type="match status" value="1"/>
</dbReference>
<dbReference type="AlphaFoldDB" id="A0A194WT76"/>
<dbReference type="Gene3D" id="2.130.10.10">
    <property type="entry name" value="YVTN repeat-like/Quinoprotein amine dehydrogenase"/>
    <property type="match status" value="1"/>
</dbReference>
<dbReference type="EMBL" id="KQ947428">
    <property type="protein sequence ID" value="KUJ10874.1"/>
    <property type="molecule type" value="Genomic_DNA"/>
</dbReference>
<dbReference type="InParanoid" id="A0A194WT76"/>
<name>A0A194WT76_MOLSC</name>
<dbReference type="InterPro" id="IPR011048">
    <property type="entry name" value="Haem_d1_sf"/>
</dbReference>
<dbReference type="GeneID" id="28815931"/>
<sequence>MRLVDGMNGGAIGRIHTEPGSSKVLFGPDGTLAYVNHIKSRTVSVISVVEPEVIGTIPSFADAFSDMMISADGLRLWVVHKMVGKTSIIGLLTRTVVGVLDTGAESNHPIFAIVNGSIYSFVTVAATNETKVYSQDCPSTMPLFVTSIKVSGIEPHGIWGSLDETRIYWGNEHSDTMDVADTSSMRLFASVPAGQESQVLVYVAGAVPAASNDTENLGTQGQEKGVENHLINVTNSINSTALITIGGLNGLDIFHMIGRDLEINQRHVATAICTGCGGKD</sequence>
<dbReference type="Proteomes" id="UP000070700">
    <property type="component" value="Unassembled WGS sequence"/>
</dbReference>
<accession>A0A194WT76</accession>
<reference evidence="1 2" key="1">
    <citation type="submission" date="2015-10" db="EMBL/GenBank/DDBJ databases">
        <title>Full genome of DAOMC 229536 Phialocephala scopiformis, a fungal endophyte of spruce producing the potent anti-insectan compound rugulosin.</title>
        <authorList>
            <consortium name="DOE Joint Genome Institute"/>
            <person name="Walker A.K."/>
            <person name="Frasz S.L."/>
            <person name="Seifert K.A."/>
            <person name="Miller J.D."/>
            <person name="Mondo S.J."/>
            <person name="Labutti K."/>
            <person name="Lipzen A."/>
            <person name="Dockter R."/>
            <person name="Kennedy M."/>
            <person name="Grigoriev I.V."/>
            <person name="Spatafora J.W."/>
        </authorList>
    </citation>
    <scope>NUCLEOTIDE SEQUENCE [LARGE SCALE GENOMIC DNA]</scope>
    <source>
        <strain evidence="1 2">CBS 120377</strain>
    </source>
</reference>
<evidence type="ECO:0000313" key="1">
    <source>
        <dbReference type="EMBL" id="KUJ10874.1"/>
    </source>
</evidence>
<dbReference type="InterPro" id="IPR015943">
    <property type="entry name" value="WD40/YVTN_repeat-like_dom_sf"/>
</dbReference>
<keyword evidence="2" id="KW-1185">Reference proteome</keyword>
<proteinExistence type="predicted"/>
<dbReference type="RefSeq" id="XP_018065229.1">
    <property type="nucleotide sequence ID" value="XM_018206205.1"/>
</dbReference>
<dbReference type="PANTHER" id="PTHR47197:SF3">
    <property type="entry name" value="DIHYDRO-HEME D1 DEHYDROGENASE"/>
    <property type="match status" value="1"/>
</dbReference>
<protein>
    <submittedName>
        <fullName evidence="1">Uncharacterized protein</fullName>
    </submittedName>
</protein>
<evidence type="ECO:0000313" key="2">
    <source>
        <dbReference type="Proteomes" id="UP000070700"/>
    </source>
</evidence>
<dbReference type="PANTHER" id="PTHR47197">
    <property type="entry name" value="PROTEIN NIRF"/>
    <property type="match status" value="1"/>
</dbReference>
<organism evidence="1 2">
    <name type="scientific">Mollisia scopiformis</name>
    <name type="common">Conifer needle endophyte fungus</name>
    <name type="synonym">Phialocephala scopiformis</name>
    <dbReference type="NCBI Taxonomy" id="149040"/>
    <lineage>
        <taxon>Eukaryota</taxon>
        <taxon>Fungi</taxon>
        <taxon>Dikarya</taxon>
        <taxon>Ascomycota</taxon>
        <taxon>Pezizomycotina</taxon>
        <taxon>Leotiomycetes</taxon>
        <taxon>Helotiales</taxon>
        <taxon>Mollisiaceae</taxon>
        <taxon>Mollisia</taxon>
    </lineage>
</organism>
<dbReference type="OrthoDB" id="10044505at2759"/>
<dbReference type="InterPro" id="IPR051200">
    <property type="entry name" value="Host-pathogen_enzymatic-act"/>
</dbReference>
<dbReference type="KEGG" id="psco:LY89DRAFT_251745"/>